<feature type="transmembrane region" description="Helical" evidence="1">
    <location>
        <begin position="263"/>
        <end position="284"/>
    </location>
</feature>
<feature type="transmembrane region" description="Helical" evidence="1">
    <location>
        <begin position="18"/>
        <end position="40"/>
    </location>
</feature>
<dbReference type="Proteomes" id="UP000270296">
    <property type="component" value="Unassembled WGS sequence"/>
</dbReference>
<feature type="transmembrane region" description="Helical" evidence="1">
    <location>
        <begin position="188"/>
        <end position="208"/>
    </location>
</feature>
<feature type="transmembrane region" description="Helical" evidence="1">
    <location>
        <begin position="95"/>
        <end position="120"/>
    </location>
</feature>
<feature type="transmembrane region" description="Helical" evidence="1">
    <location>
        <begin position="228"/>
        <end position="251"/>
    </location>
</feature>
<evidence type="ECO:0000313" key="4">
    <source>
        <dbReference type="WBParaSite" id="SBAD_0000887001-mRNA-1"/>
    </source>
</evidence>
<protein>
    <submittedName>
        <fullName evidence="4">G_PROTEIN_RECEP_F1_2 domain-containing protein</fullName>
    </submittedName>
</protein>
<proteinExistence type="predicted"/>
<keyword evidence="1" id="KW-0472">Membrane</keyword>
<reference evidence="4" key="1">
    <citation type="submission" date="2016-06" db="UniProtKB">
        <authorList>
            <consortium name="WormBaseParasite"/>
        </authorList>
    </citation>
    <scope>IDENTIFICATION</scope>
</reference>
<evidence type="ECO:0000313" key="2">
    <source>
        <dbReference type="EMBL" id="VDP17912.1"/>
    </source>
</evidence>
<evidence type="ECO:0000256" key="1">
    <source>
        <dbReference type="SAM" id="Phobius"/>
    </source>
</evidence>
<gene>
    <name evidence="2" type="ORF">SBAD_LOCUS8559</name>
</gene>
<feature type="transmembrane region" description="Helical" evidence="1">
    <location>
        <begin position="140"/>
        <end position="160"/>
    </location>
</feature>
<feature type="transmembrane region" description="Helical" evidence="1">
    <location>
        <begin position="52"/>
        <end position="75"/>
    </location>
</feature>
<dbReference type="WBParaSite" id="SBAD_0000887001-mRNA-1">
    <property type="protein sequence ID" value="SBAD_0000887001-mRNA-1"/>
    <property type="gene ID" value="SBAD_0000887001"/>
</dbReference>
<dbReference type="PROSITE" id="PS51257">
    <property type="entry name" value="PROKAR_LIPOPROTEIN"/>
    <property type="match status" value="1"/>
</dbReference>
<reference evidence="2 3" key="2">
    <citation type="submission" date="2018-11" db="EMBL/GenBank/DDBJ databases">
        <authorList>
            <consortium name="Pathogen Informatics"/>
        </authorList>
    </citation>
    <scope>NUCLEOTIDE SEQUENCE [LARGE SCALE GENOMIC DNA]</scope>
</reference>
<keyword evidence="1" id="KW-1133">Transmembrane helix</keyword>
<dbReference type="AlphaFoldDB" id="A0A183IY61"/>
<accession>A0A183IY61</accession>
<organism evidence="4">
    <name type="scientific">Soboliphyme baturini</name>
    <dbReference type="NCBI Taxonomy" id="241478"/>
    <lineage>
        <taxon>Eukaryota</taxon>
        <taxon>Metazoa</taxon>
        <taxon>Ecdysozoa</taxon>
        <taxon>Nematoda</taxon>
        <taxon>Enoplea</taxon>
        <taxon>Dorylaimia</taxon>
        <taxon>Dioctophymatida</taxon>
        <taxon>Dioctophymatoidea</taxon>
        <taxon>Soboliphymatidae</taxon>
        <taxon>Soboliphyme</taxon>
    </lineage>
</organism>
<keyword evidence="1" id="KW-0812">Transmembrane</keyword>
<evidence type="ECO:0000313" key="3">
    <source>
        <dbReference type="Proteomes" id="UP000270296"/>
    </source>
</evidence>
<name>A0A183IY61_9BILA</name>
<dbReference type="EMBL" id="UZAM01011731">
    <property type="protein sequence ID" value="VDP17912.1"/>
    <property type="molecule type" value="Genomic_DNA"/>
</dbReference>
<keyword evidence="3" id="KW-1185">Reference proteome</keyword>
<sequence length="331" mass="38501">MVAHLRFHGYETTVSGYVYLWCFNAICFTVACLFTVIFWFRRSLRRHYPFVLTILICACLKCFAVQLRLVVYYVYLTKNVKLDLWDPAKKCLFQLHSVLYLLTYLFQTKIYFYQLIDILLKNLRPRLHERLLATINRWKLVVLTVGFDLVTTVPLVLTSVMSTEVTASNYCRVAMFSRIKVINTTLKLAASMNILTLSISLSFACYLFKRHFSQSGRRMDQLATSVWLFSATFLDTITIAGTQYLLMMLQMQEIRKIISEGSFLFFSEEIWLTVKSLLVVIYLLTNRSFNIVAKQFFCGTSQKTRDAMTAALQRRGAAEPEDTDDELDLEF</sequence>